<dbReference type="SMART" id="SM00355">
    <property type="entry name" value="ZnF_C2H2"/>
    <property type="match status" value="5"/>
</dbReference>
<evidence type="ECO:0000256" key="1">
    <source>
        <dbReference type="ARBA" id="ARBA00022723"/>
    </source>
</evidence>
<accession>A0ABM0GZU6</accession>
<feature type="compositionally biased region" description="Polar residues" evidence="6">
    <location>
        <begin position="197"/>
        <end position="206"/>
    </location>
</feature>
<organism evidence="8 9">
    <name type="scientific">Saccoglossus kowalevskii</name>
    <name type="common">Acorn worm</name>
    <dbReference type="NCBI Taxonomy" id="10224"/>
    <lineage>
        <taxon>Eukaryota</taxon>
        <taxon>Metazoa</taxon>
        <taxon>Hemichordata</taxon>
        <taxon>Enteropneusta</taxon>
        <taxon>Harrimaniidae</taxon>
        <taxon>Saccoglossus</taxon>
    </lineage>
</organism>
<keyword evidence="8" id="KW-1185">Reference proteome</keyword>
<evidence type="ECO:0000256" key="2">
    <source>
        <dbReference type="ARBA" id="ARBA00022737"/>
    </source>
</evidence>
<dbReference type="PROSITE" id="PS00028">
    <property type="entry name" value="ZINC_FINGER_C2H2_1"/>
    <property type="match status" value="2"/>
</dbReference>
<dbReference type="Pfam" id="PF00096">
    <property type="entry name" value="zf-C2H2"/>
    <property type="match status" value="2"/>
</dbReference>
<evidence type="ECO:0000313" key="9">
    <source>
        <dbReference type="RefSeq" id="XP_002741063.1"/>
    </source>
</evidence>
<dbReference type="Proteomes" id="UP000694865">
    <property type="component" value="Unplaced"/>
</dbReference>
<dbReference type="Pfam" id="PF13909">
    <property type="entry name" value="zf-H2C2_5"/>
    <property type="match status" value="1"/>
</dbReference>
<dbReference type="PANTHER" id="PTHR24409">
    <property type="entry name" value="ZINC FINGER PROTEIN 142"/>
    <property type="match status" value="1"/>
</dbReference>
<keyword evidence="3 5" id="KW-0863">Zinc-finger</keyword>
<keyword evidence="4" id="KW-0862">Zinc</keyword>
<dbReference type="Gene3D" id="3.30.160.60">
    <property type="entry name" value="Classic Zinc Finger"/>
    <property type="match status" value="3"/>
</dbReference>
<dbReference type="PANTHER" id="PTHR24409:SF295">
    <property type="entry name" value="AZ2-RELATED"/>
    <property type="match status" value="1"/>
</dbReference>
<name>A0ABM0GZU6_SACKO</name>
<evidence type="ECO:0000313" key="8">
    <source>
        <dbReference type="Proteomes" id="UP000694865"/>
    </source>
</evidence>
<feature type="domain" description="C2H2-type" evidence="7">
    <location>
        <begin position="118"/>
        <end position="145"/>
    </location>
</feature>
<evidence type="ECO:0000256" key="3">
    <source>
        <dbReference type="ARBA" id="ARBA00022771"/>
    </source>
</evidence>
<dbReference type="RefSeq" id="XP_002741063.1">
    <property type="nucleotide sequence ID" value="XM_002741017.1"/>
</dbReference>
<sequence length="286" mass="33025">MFQAMEMSLTELASSYHDTICQPPMSSSPPDLADLGKLFPVDIKTPLHELHTLDTMQVTRRTYRCSDCGYETNRRNNLKRHINTMHELCEKKLECCGLEFSSKAELRKHIQSKHREGYNCTVCRKNFCRKALLKRHLTVHSGQKEFSCELCGYATSHKSNLERHKKVHIKAFMPPVLDRLETSPTLGIMETESVVSLGSAQGTMKASSSDDEELSDTESDNSRASRDTYRLWKTPYKCSSCGVLLGTQRNLIRHRRIEHYHDEKFLDVLMMPITRRYLLLSRLKHT</sequence>
<dbReference type="GeneID" id="100368392"/>
<reference evidence="9" key="1">
    <citation type="submission" date="2025-08" db="UniProtKB">
        <authorList>
            <consortium name="RefSeq"/>
        </authorList>
    </citation>
    <scope>IDENTIFICATION</scope>
    <source>
        <tissue evidence="9">Testes</tissue>
    </source>
</reference>
<protein>
    <submittedName>
        <fullName evidence="9">Gastrula zinc finger protein XlCGF57.1-like</fullName>
    </submittedName>
</protein>
<feature type="domain" description="C2H2-type" evidence="7">
    <location>
        <begin position="146"/>
        <end position="168"/>
    </location>
</feature>
<feature type="region of interest" description="Disordered" evidence="6">
    <location>
        <begin position="197"/>
        <end position="222"/>
    </location>
</feature>
<dbReference type="InterPro" id="IPR013087">
    <property type="entry name" value="Znf_C2H2_type"/>
</dbReference>
<gene>
    <name evidence="9" type="primary">LOC100368392</name>
</gene>
<evidence type="ECO:0000256" key="4">
    <source>
        <dbReference type="ARBA" id="ARBA00022833"/>
    </source>
</evidence>
<feature type="domain" description="C2H2-type" evidence="7">
    <location>
        <begin position="63"/>
        <end position="86"/>
    </location>
</feature>
<feature type="compositionally biased region" description="Acidic residues" evidence="6">
    <location>
        <begin position="209"/>
        <end position="219"/>
    </location>
</feature>
<evidence type="ECO:0000259" key="7">
    <source>
        <dbReference type="PROSITE" id="PS50157"/>
    </source>
</evidence>
<dbReference type="InterPro" id="IPR036236">
    <property type="entry name" value="Znf_C2H2_sf"/>
</dbReference>
<keyword evidence="1" id="KW-0479">Metal-binding</keyword>
<evidence type="ECO:0000256" key="5">
    <source>
        <dbReference type="PROSITE-ProRule" id="PRU00042"/>
    </source>
</evidence>
<keyword evidence="2" id="KW-0677">Repeat</keyword>
<feature type="domain" description="C2H2-type" evidence="7">
    <location>
        <begin position="236"/>
        <end position="264"/>
    </location>
</feature>
<dbReference type="SUPFAM" id="SSF57667">
    <property type="entry name" value="beta-beta-alpha zinc fingers"/>
    <property type="match status" value="2"/>
</dbReference>
<evidence type="ECO:0000256" key="6">
    <source>
        <dbReference type="SAM" id="MobiDB-lite"/>
    </source>
</evidence>
<dbReference type="PROSITE" id="PS50157">
    <property type="entry name" value="ZINC_FINGER_C2H2_2"/>
    <property type="match status" value="4"/>
</dbReference>
<proteinExistence type="predicted"/>